<evidence type="ECO:0000313" key="3">
    <source>
        <dbReference type="Proteomes" id="UP000727490"/>
    </source>
</evidence>
<keyword evidence="3" id="KW-1185">Reference proteome</keyword>
<accession>A0A951IW86</accession>
<organism evidence="2 3">
    <name type="scientific">Arthrospiribacter ruber</name>
    <dbReference type="NCBI Taxonomy" id="2487934"/>
    <lineage>
        <taxon>Bacteria</taxon>
        <taxon>Pseudomonadati</taxon>
        <taxon>Bacteroidota</taxon>
        <taxon>Cytophagia</taxon>
        <taxon>Cytophagales</taxon>
        <taxon>Cyclobacteriaceae</taxon>
        <taxon>Arthrospiribacter</taxon>
    </lineage>
</organism>
<proteinExistence type="predicted"/>
<sequence>MKITSLNTFLFKSFLCSLGLLLAVCSVNDAYAQARPNLGSSARLFSYALEEMEKGDYEKANTYFRQIIENNLPLSPEMPYHFAVTLYELKQYDNSRNFLTRYLQINGRNAEKFEEAKELEAKLQEPLDAIKACSFCNRQGYRILACNTCEGEKELEQSCSLCKERGVVGCNRCFGKGLLTKRNVFNLIEYHECDQCNGEGKHTCPRCDGDLKEFTTCRTCQGEGTIASEEICDHKEKPRHLSSLFRQMQNSHD</sequence>
<reference evidence="2 3" key="1">
    <citation type="journal article" date="2020" name="Syst. Appl. Microbiol.">
        <title>Arthrospiribacter ruber gen. nov., sp. nov., a novel bacterium isolated from Arthrospira cultures.</title>
        <authorList>
            <person name="Waleron M."/>
            <person name="Misztak A."/>
            <person name="Waleron M.M."/>
            <person name="Furmaniak M."/>
            <person name="Mrozik A."/>
            <person name="Waleron K."/>
        </authorList>
    </citation>
    <scope>NUCLEOTIDE SEQUENCE [LARGE SCALE GENOMIC DNA]</scope>
    <source>
        <strain evidence="2 3">DPMB0001</strain>
    </source>
</reference>
<dbReference type="EMBL" id="RPHB01000004">
    <property type="protein sequence ID" value="MBW3468088.1"/>
    <property type="molecule type" value="Genomic_DNA"/>
</dbReference>
<gene>
    <name evidence="2" type="ORF">EGN73_09720</name>
</gene>
<protein>
    <submittedName>
        <fullName evidence="2">Molecular chaperone DnaJ</fullName>
    </submittedName>
</protein>
<dbReference type="RefSeq" id="WP_219288841.1">
    <property type="nucleotide sequence ID" value="NZ_RPHB01000004.1"/>
</dbReference>
<feature type="chain" id="PRO_5037605622" evidence="1">
    <location>
        <begin position="33"/>
        <end position="253"/>
    </location>
</feature>
<dbReference type="Proteomes" id="UP000727490">
    <property type="component" value="Unassembled WGS sequence"/>
</dbReference>
<evidence type="ECO:0000256" key="1">
    <source>
        <dbReference type="SAM" id="SignalP"/>
    </source>
</evidence>
<feature type="signal peptide" evidence="1">
    <location>
        <begin position="1"/>
        <end position="32"/>
    </location>
</feature>
<keyword evidence="1" id="KW-0732">Signal</keyword>
<name>A0A951IW86_9BACT</name>
<comment type="caution">
    <text evidence="2">The sequence shown here is derived from an EMBL/GenBank/DDBJ whole genome shotgun (WGS) entry which is preliminary data.</text>
</comment>
<evidence type="ECO:0000313" key="2">
    <source>
        <dbReference type="EMBL" id="MBW3468088.1"/>
    </source>
</evidence>
<dbReference type="AlphaFoldDB" id="A0A951IW86"/>